<name>A0ACB6ZFY9_THEGA</name>
<accession>A0ACB6ZFY9</accession>
<keyword evidence="2" id="KW-1185">Reference proteome</keyword>
<gene>
    <name evidence="1" type="ORF">BDM02DRAFT_3115167</name>
</gene>
<organism evidence="1 2">
    <name type="scientific">Thelephora ganbajun</name>
    <name type="common">Ganba fungus</name>
    <dbReference type="NCBI Taxonomy" id="370292"/>
    <lineage>
        <taxon>Eukaryota</taxon>
        <taxon>Fungi</taxon>
        <taxon>Dikarya</taxon>
        <taxon>Basidiomycota</taxon>
        <taxon>Agaricomycotina</taxon>
        <taxon>Agaricomycetes</taxon>
        <taxon>Thelephorales</taxon>
        <taxon>Thelephoraceae</taxon>
        <taxon>Thelephora</taxon>
    </lineage>
</organism>
<reference evidence="1" key="1">
    <citation type="submission" date="2019-10" db="EMBL/GenBank/DDBJ databases">
        <authorList>
            <consortium name="DOE Joint Genome Institute"/>
            <person name="Kuo A."/>
            <person name="Miyauchi S."/>
            <person name="Kiss E."/>
            <person name="Drula E."/>
            <person name="Kohler A."/>
            <person name="Sanchez-Garcia M."/>
            <person name="Andreopoulos B."/>
            <person name="Barry K.W."/>
            <person name="Bonito G."/>
            <person name="Buee M."/>
            <person name="Carver A."/>
            <person name="Chen C."/>
            <person name="Cichocki N."/>
            <person name="Clum A."/>
            <person name="Culley D."/>
            <person name="Crous P.W."/>
            <person name="Fauchery L."/>
            <person name="Girlanda M."/>
            <person name="Hayes R."/>
            <person name="Keri Z."/>
            <person name="Labutti K."/>
            <person name="Lipzen A."/>
            <person name="Lombard V."/>
            <person name="Magnuson J."/>
            <person name="Maillard F."/>
            <person name="Morin E."/>
            <person name="Murat C."/>
            <person name="Nolan M."/>
            <person name="Ohm R."/>
            <person name="Pangilinan J."/>
            <person name="Pereira M."/>
            <person name="Perotto S."/>
            <person name="Peter M."/>
            <person name="Riley R."/>
            <person name="Sitrit Y."/>
            <person name="Stielow B."/>
            <person name="Szollosi G."/>
            <person name="Zifcakova L."/>
            <person name="Stursova M."/>
            <person name="Spatafora J.W."/>
            <person name="Tedersoo L."/>
            <person name="Vaario L.-M."/>
            <person name="Yamada A."/>
            <person name="Yan M."/>
            <person name="Wang P."/>
            <person name="Xu J."/>
            <person name="Bruns T."/>
            <person name="Baldrian P."/>
            <person name="Vilgalys R."/>
            <person name="Henrissat B."/>
            <person name="Grigoriev I.V."/>
            <person name="Hibbett D."/>
            <person name="Nagy L.G."/>
            <person name="Martin F.M."/>
        </authorList>
    </citation>
    <scope>NUCLEOTIDE SEQUENCE</scope>
    <source>
        <strain evidence="1">P2</strain>
    </source>
</reference>
<reference evidence="1" key="2">
    <citation type="journal article" date="2020" name="Nat. Commun.">
        <title>Large-scale genome sequencing of mycorrhizal fungi provides insights into the early evolution of symbiotic traits.</title>
        <authorList>
            <person name="Miyauchi S."/>
            <person name="Kiss E."/>
            <person name="Kuo A."/>
            <person name="Drula E."/>
            <person name="Kohler A."/>
            <person name="Sanchez-Garcia M."/>
            <person name="Morin E."/>
            <person name="Andreopoulos B."/>
            <person name="Barry K.W."/>
            <person name="Bonito G."/>
            <person name="Buee M."/>
            <person name="Carver A."/>
            <person name="Chen C."/>
            <person name="Cichocki N."/>
            <person name="Clum A."/>
            <person name="Culley D."/>
            <person name="Crous P.W."/>
            <person name="Fauchery L."/>
            <person name="Girlanda M."/>
            <person name="Hayes R.D."/>
            <person name="Keri Z."/>
            <person name="LaButti K."/>
            <person name="Lipzen A."/>
            <person name="Lombard V."/>
            <person name="Magnuson J."/>
            <person name="Maillard F."/>
            <person name="Murat C."/>
            <person name="Nolan M."/>
            <person name="Ohm R.A."/>
            <person name="Pangilinan J."/>
            <person name="Pereira M.F."/>
            <person name="Perotto S."/>
            <person name="Peter M."/>
            <person name="Pfister S."/>
            <person name="Riley R."/>
            <person name="Sitrit Y."/>
            <person name="Stielow J.B."/>
            <person name="Szollosi G."/>
            <person name="Zifcakova L."/>
            <person name="Stursova M."/>
            <person name="Spatafora J.W."/>
            <person name="Tedersoo L."/>
            <person name="Vaario L.M."/>
            <person name="Yamada A."/>
            <person name="Yan M."/>
            <person name="Wang P."/>
            <person name="Xu J."/>
            <person name="Bruns T."/>
            <person name="Baldrian P."/>
            <person name="Vilgalys R."/>
            <person name="Dunand C."/>
            <person name="Henrissat B."/>
            <person name="Grigoriev I.V."/>
            <person name="Hibbett D."/>
            <person name="Nagy L.G."/>
            <person name="Martin F.M."/>
        </authorList>
    </citation>
    <scope>NUCLEOTIDE SEQUENCE</scope>
    <source>
        <strain evidence="1">P2</strain>
    </source>
</reference>
<evidence type="ECO:0000313" key="1">
    <source>
        <dbReference type="EMBL" id="KAF9648561.1"/>
    </source>
</evidence>
<dbReference type="EMBL" id="MU118011">
    <property type="protein sequence ID" value="KAF9648561.1"/>
    <property type="molecule type" value="Genomic_DNA"/>
</dbReference>
<proteinExistence type="predicted"/>
<dbReference type="Proteomes" id="UP000886501">
    <property type="component" value="Unassembled WGS sequence"/>
</dbReference>
<sequence>MDHTASVTSDSKPDAVSHKRRRCGQLTSAEIIQAIEKLQKRCIIKFTESHIHIICNHDASEGGVQVWSQVKVQSLFSDYRIQSNSNNEITILISPEALLLALRSAWNPASLDSTPETVMKLAKKNDQAVLSFDISGSMSSGRMVRVGHDVRIEVMKPSDVQKLTEPMCPEPDVHILLPPLQKLRTIVERLRPLSDIIAVRCNNNGKLQISVQTEGVSVDTQWSGCMNPKMAQEGASQNPDADGDVERPDPDHLFSVLISIKSFIKFLNSHVLSSTTIACICQGHCVILYVYIGDVADAGGVLTFYIPAHIDS</sequence>
<evidence type="ECO:0000313" key="2">
    <source>
        <dbReference type="Proteomes" id="UP000886501"/>
    </source>
</evidence>
<protein>
    <submittedName>
        <fullName evidence="1">Cell cycle checkpoint</fullName>
    </submittedName>
</protein>
<comment type="caution">
    <text evidence="1">The sequence shown here is derived from an EMBL/GenBank/DDBJ whole genome shotgun (WGS) entry which is preliminary data.</text>
</comment>